<dbReference type="PROSITE" id="PS50936">
    <property type="entry name" value="ENGC_GTPASE"/>
    <property type="match status" value="1"/>
</dbReference>
<comment type="cofactor">
    <cofactor evidence="10">
        <name>Zn(2+)</name>
        <dbReference type="ChEBI" id="CHEBI:29105"/>
    </cofactor>
    <text evidence="10">Binds 1 zinc ion per subunit.</text>
</comment>
<keyword evidence="8 10" id="KW-0694">RNA-binding</keyword>
<evidence type="ECO:0000256" key="11">
    <source>
        <dbReference type="SAM" id="MobiDB-lite"/>
    </source>
</evidence>
<evidence type="ECO:0000259" key="13">
    <source>
        <dbReference type="PROSITE" id="PS51721"/>
    </source>
</evidence>
<dbReference type="GO" id="GO:0046872">
    <property type="term" value="F:metal ion binding"/>
    <property type="evidence" value="ECO:0007669"/>
    <property type="project" value="UniProtKB-KW"/>
</dbReference>
<evidence type="ECO:0000256" key="6">
    <source>
        <dbReference type="ARBA" id="ARBA00022801"/>
    </source>
</evidence>
<evidence type="ECO:0000256" key="2">
    <source>
        <dbReference type="ARBA" id="ARBA00022517"/>
    </source>
</evidence>
<evidence type="ECO:0000256" key="7">
    <source>
        <dbReference type="ARBA" id="ARBA00022833"/>
    </source>
</evidence>
<keyword evidence="5 10" id="KW-0547">Nucleotide-binding</keyword>
<feature type="binding site" evidence="10">
    <location>
        <position position="286"/>
    </location>
    <ligand>
        <name>Zn(2+)</name>
        <dbReference type="ChEBI" id="CHEBI:29105"/>
    </ligand>
</feature>
<dbReference type="InterPro" id="IPR010914">
    <property type="entry name" value="RsgA_GTPase_dom"/>
</dbReference>
<evidence type="ECO:0000313" key="15">
    <source>
        <dbReference type="Proteomes" id="UP000245535"/>
    </source>
</evidence>
<dbReference type="InterPro" id="IPR030378">
    <property type="entry name" value="G_CP_dom"/>
</dbReference>
<name>A0A315ZIL5_SEDFL</name>
<dbReference type="GO" id="GO:0019843">
    <property type="term" value="F:rRNA binding"/>
    <property type="evidence" value="ECO:0007669"/>
    <property type="project" value="UniProtKB-KW"/>
</dbReference>
<comment type="subcellular location">
    <subcellularLocation>
        <location evidence="10">Cytoplasm</location>
    </subcellularLocation>
</comment>
<comment type="similarity">
    <text evidence="10">Belongs to the TRAFAC class YlqF/YawG GTPase family. RsgA subfamily.</text>
</comment>
<gene>
    <name evidence="10" type="primary">rsgA</name>
    <name evidence="14" type="ORF">BC781_101915</name>
</gene>
<dbReference type="Pfam" id="PF03193">
    <property type="entry name" value="RsgA_GTPase"/>
    <property type="match status" value="1"/>
</dbReference>
<evidence type="ECO:0000256" key="10">
    <source>
        <dbReference type="HAMAP-Rule" id="MF_01820"/>
    </source>
</evidence>
<keyword evidence="2 10" id="KW-0690">Ribosome biogenesis</keyword>
<feature type="binding site" evidence="10">
    <location>
        <position position="288"/>
    </location>
    <ligand>
        <name>Zn(2+)</name>
        <dbReference type="ChEBI" id="CHEBI:29105"/>
    </ligand>
</feature>
<dbReference type="SUPFAM" id="SSF52540">
    <property type="entry name" value="P-loop containing nucleoside triphosphate hydrolases"/>
    <property type="match status" value="1"/>
</dbReference>
<dbReference type="Proteomes" id="UP000245535">
    <property type="component" value="Unassembled WGS sequence"/>
</dbReference>
<dbReference type="HAMAP" id="MF_01820">
    <property type="entry name" value="GTPase_RsgA"/>
    <property type="match status" value="1"/>
</dbReference>
<dbReference type="Gene3D" id="3.40.50.300">
    <property type="entry name" value="P-loop containing nucleotide triphosphate hydrolases"/>
    <property type="match status" value="1"/>
</dbReference>
<keyword evidence="6 10" id="KW-0378">Hydrolase</keyword>
<evidence type="ECO:0000256" key="9">
    <source>
        <dbReference type="ARBA" id="ARBA00023134"/>
    </source>
</evidence>
<dbReference type="CDD" id="cd01854">
    <property type="entry name" value="YjeQ_EngC"/>
    <property type="match status" value="1"/>
</dbReference>
<evidence type="ECO:0000313" key="14">
    <source>
        <dbReference type="EMBL" id="PWJ44544.1"/>
    </source>
</evidence>
<feature type="region of interest" description="Disordered" evidence="11">
    <location>
        <begin position="324"/>
        <end position="354"/>
    </location>
</feature>
<keyword evidence="3 10" id="KW-0479">Metal-binding</keyword>
<feature type="domain" description="CP-type G" evidence="13">
    <location>
        <begin position="99"/>
        <end position="258"/>
    </location>
</feature>
<comment type="subunit">
    <text evidence="10">Monomer. Associates with 30S ribosomal subunit, binds 16S rRNA.</text>
</comment>
<keyword evidence="15" id="KW-1185">Reference proteome</keyword>
<dbReference type="EMBL" id="QGDO01000001">
    <property type="protein sequence ID" value="PWJ44544.1"/>
    <property type="molecule type" value="Genomic_DNA"/>
</dbReference>
<evidence type="ECO:0000256" key="5">
    <source>
        <dbReference type="ARBA" id="ARBA00022741"/>
    </source>
</evidence>
<comment type="function">
    <text evidence="10">One of several proteins that assist in the late maturation steps of the functional core of the 30S ribosomal subunit. Helps release RbfA from mature subunits. May play a role in the assembly of ribosomal proteins into the subunit. Circularly permuted GTPase that catalyzes slow GTP hydrolysis, GTPase activity is stimulated by the 30S ribosomal subunit.</text>
</comment>
<dbReference type="GO" id="GO:0005525">
    <property type="term" value="F:GTP binding"/>
    <property type="evidence" value="ECO:0007669"/>
    <property type="project" value="UniProtKB-UniRule"/>
</dbReference>
<dbReference type="AlphaFoldDB" id="A0A315ZIL5"/>
<evidence type="ECO:0000259" key="12">
    <source>
        <dbReference type="PROSITE" id="PS50936"/>
    </source>
</evidence>
<feature type="binding site" evidence="10">
    <location>
        <position position="294"/>
    </location>
    <ligand>
        <name>Zn(2+)</name>
        <dbReference type="ChEBI" id="CHEBI:29105"/>
    </ligand>
</feature>
<evidence type="ECO:0000256" key="3">
    <source>
        <dbReference type="ARBA" id="ARBA00022723"/>
    </source>
</evidence>
<keyword evidence="9 10" id="KW-0342">GTP-binding</keyword>
<accession>A0A315ZIL5</accession>
<proteinExistence type="inferred from homology"/>
<keyword evidence="7 10" id="KW-0862">Zinc</keyword>
<evidence type="ECO:0000256" key="4">
    <source>
        <dbReference type="ARBA" id="ARBA00022730"/>
    </source>
</evidence>
<dbReference type="GO" id="GO:0005737">
    <property type="term" value="C:cytoplasm"/>
    <property type="evidence" value="ECO:0007669"/>
    <property type="project" value="UniProtKB-SubCell"/>
</dbReference>
<dbReference type="RefSeq" id="WP_109616030.1">
    <property type="nucleotide sequence ID" value="NZ_QGDO01000001.1"/>
</dbReference>
<dbReference type="PANTHER" id="PTHR32120:SF10">
    <property type="entry name" value="SMALL RIBOSOMAL SUBUNIT BIOGENESIS GTPASE RSGA"/>
    <property type="match status" value="1"/>
</dbReference>
<evidence type="ECO:0000256" key="8">
    <source>
        <dbReference type="ARBA" id="ARBA00022884"/>
    </source>
</evidence>
<dbReference type="PANTHER" id="PTHR32120">
    <property type="entry name" value="SMALL RIBOSOMAL SUBUNIT BIOGENESIS GTPASE RSGA"/>
    <property type="match status" value="1"/>
</dbReference>
<comment type="caution">
    <text evidence="14">The sequence shown here is derived from an EMBL/GenBank/DDBJ whole genome shotgun (WGS) entry which is preliminary data.</text>
</comment>
<reference evidence="14 15" key="1">
    <citation type="submission" date="2018-03" db="EMBL/GenBank/DDBJ databases">
        <title>Genomic Encyclopedia of Archaeal and Bacterial Type Strains, Phase II (KMG-II): from individual species to whole genera.</title>
        <authorList>
            <person name="Goeker M."/>
        </authorList>
    </citation>
    <scope>NUCLEOTIDE SEQUENCE [LARGE SCALE GENOMIC DNA]</scope>
    <source>
        <strain evidence="14 15">DSM 28229</strain>
    </source>
</reference>
<feature type="domain" description="EngC GTPase" evidence="12">
    <location>
        <begin position="109"/>
        <end position="256"/>
    </location>
</feature>
<keyword evidence="4 10" id="KW-0699">rRNA-binding</keyword>
<feature type="binding site" evidence="10">
    <location>
        <position position="281"/>
    </location>
    <ligand>
        <name>Zn(2+)</name>
        <dbReference type="ChEBI" id="CHEBI:29105"/>
    </ligand>
</feature>
<dbReference type="InterPro" id="IPR027417">
    <property type="entry name" value="P-loop_NTPase"/>
</dbReference>
<keyword evidence="1 10" id="KW-0963">Cytoplasm</keyword>
<sequence>MYTLTQLGWNNHFQKEWDALSLTDFIPARIITENKTQYKLISETGIFEANLMGKLLYGSEAEDLPKVGDWVAFQAMDDQNGFIFETLPRQNSLARKKAGQEQSAQIIASNIDKAFLVQSLDHNFNIRRLERYLVQVYEFDIQPIIILNKSDLCDDLVEKIMEIEAIAPSVKIYPCSVHDETGMEDIKTEVKEGESIIFLGSSGVGKSSIINYMMGETHFKTSEISDAVNKGKHTTTHRELIVLPEGGILIDNPGTREFGLTDVKKGLEMTFEEIQVLAEGCRFKGCTHQHEPDCKVQEALAEGTLSEDRFQSYLKLQRESANYQMSNYERRKKDKSLGKMYKSIQNGSRKLKNK</sequence>
<dbReference type="EC" id="3.6.1.-" evidence="10"/>
<feature type="binding site" evidence="10">
    <location>
        <begin position="148"/>
        <end position="151"/>
    </location>
    <ligand>
        <name>GTP</name>
        <dbReference type="ChEBI" id="CHEBI:37565"/>
    </ligand>
</feature>
<protein>
    <recommendedName>
        <fullName evidence="10">Small ribosomal subunit biogenesis GTPase RsgA</fullName>
        <ecNumber evidence="10">3.6.1.-</ecNumber>
    </recommendedName>
</protein>
<dbReference type="GO" id="GO:0042274">
    <property type="term" value="P:ribosomal small subunit biogenesis"/>
    <property type="evidence" value="ECO:0007669"/>
    <property type="project" value="UniProtKB-UniRule"/>
</dbReference>
<organism evidence="14 15">
    <name type="scientific">Sediminitomix flava</name>
    <dbReference type="NCBI Taxonomy" id="379075"/>
    <lineage>
        <taxon>Bacteria</taxon>
        <taxon>Pseudomonadati</taxon>
        <taxon>Bacteroidota</taxon>
        <taxon>Cytophagia</taxon>
        <taxon>Cytophagales</taxon>
        <taxon>Flammeovirgaceae</taxon>
        <taxon>Sediminitomix</taxon>
    </lineage>
</organism>
<dbReference type="OrthoDB" id="9809485at2"/>
<dbReference type="Gene3D" id="1.10.40.50">
    <property type="entry name" value="Probable gtpase engc, domain 3"/>
    <property type="match status" value="1"/>
</dbReference>
<evidence type="ECO:0000256" key="1">
    <source>
        <dbReference type="ARBA" id="ARBA00022490"/>
    </source>
</evidence>
<dbReference type="NCBIfam" id="TIGR00157">
    <property type="entry name" value="ribosome small subunit-dependent GTPase A"/>
    <property type="match status" value="1"/>
</dbReference>
<feature type="compositionally biased region" description="Basic and acidic residues" evidence="11">
    <location>
        <begin position="328"/>
        <end position="337"/>
    </location>
</feature>
<dbReference type="PROSITE" id="PS51721">
    <property type="entry name" value="G_CP"/>
    <property type="match status" value="1"/>
</dbReference>
<feature type="binding site" evidence="10">
    <location>
        <begin position="200"/>
        <end position="208"/>
    </location>
    <ligand>
        <name>GTP</name>
        <dbReference type="ChEBI" id="CHEBI:37565"/>
    </ligand>
</feature>
<dbReference type="InterPro" id="IPR004881">
    <property type="entry name" value="Ribosome_biogen_GTPase_RsgA"/>
</dbReference>
<dbReference type="GO" id="GO:0003924">
    <property type="term" value="F:GTPase activity"/>
    <property type="evidence" value="ECO:0007669"/>
    <property type="project" value="UniProtKB-UniRule"/>
</dbReference>